<dbReference type="SMART" id="SM00382">
    <property type="entry name" value="AAA"/>
    <property type="match status" value="1"/>
</dbReference>
<sequence>MFTKYMIFFWKDIKRELFFLIVVRLLNSISPVIQLIITKNLIDSLSIYFQTGGKERLHESFLYLFIQSSILISNNLISMFERINNSKMQIKINYNVEEKIIKKSSNIPLYNYDRGNFYDQLLRASSGQSQRVVEILNGPMLFVQYLITLMTLVGILLKFHYFTLITCLILSIPPLMLNLYLSKARYKLVKELTPLSRKVNYLLNILKSKEYAKEIRIFQLQDYFIERWRKNFQISSKIQLTFDYKSSLTQNLLNCICVVVIALNLALFVFIGPEQKLSIGEYLTISQAFITVQGILLSIALSISGSYENFIQLSDLIEFLEIPEDKDTNEESVDTIPIVRKLSVNNLSYSYEGNSQFTLKNISFCLERGQRVAIVGKNGAGKSTLVKCLLGLYKNYSGTILYGATDLKTISQKALHKHVSAIFQDFSKYNFSIIENIAVGEISKIEDLQQIKSAAKKSGASDFIEKLPMGYSTGLGSMFDKGVELSGGQWQKVALSRAYFSEAEIIVLDEPAASLDPYAEADLYQNFSDLSEDRITIMISHRLNSCVNADVILVMDNGMIIEQGSHDELIRLKGIYTEMYSLQSKNFN</sequence>
<feature type="transmembrane region" description="Helical" evidence="7">
    <location>
        <begin position="252"/>
        <end position="271"/>
    </location>
</feature>
<keyword evidence="4 10" id="KW-0067">ATP-binding</keyword>
<feature type="transmembrane region" description="Helical" evidence="7">
    <location>
        <begin position="283"/>
        <end position="303"/>
    </location>
</feature>
<proteinExistence type="predicted"/>
<dbReference type="SUPFAM" id="SSF90123">
    <property type="entry name" value="ABC transporter transmembrane region"/>
    <property type="match status" value="1"/>
</dbReference>
<keyword evidence="2 7" id="KW-0812">Transmembrane</keyword>
<name>A0ABX2DMX6_9BACL</name>
<dbReference type="Gene3D" id="3.40.50.300">
    <property type="entry name" value="P-loop containing nucleotide triphosphate hydrolases"/>
    <property type="match status" value="1"/>
</dbReference>
<reference evidence="10 11" key="1">
    <citation type="submission" date="2020-05" db="EMBL/GenBank/DDBJ databases">
        <title>Paenibacillus glebae, sp. nov., Paenibacillus humi sp. nov., Paenibacillus pedi sp. nov., Paenibacillus terrestris sp. nov. and Paenibacillus terricola sp. nov., isolated from a forest top soil sample.</title>
        <authorList>
            <person name="Qi S."/>
            <person name="Carlier A."/>
            <person name="Cnockaert M."/>
            <person name="Vandamme P."/>
        </authorList>
    </citation>
    <scope>NUCLEOTIDE SEQUENCE [LARGE SCALE GENOMIC DNA]</scope>
    <source>
        <strain evidence="10 11">LMG 29502</strain>
    </source>
</reference>
<dbReference type="InterPro" id="IPR027417">
    <property type="entry name" value="P-loop_NTPase"/>
</dbReference>
<protein>
    <submittedName>
        <fullName evidence="10">ABC transporter ATP-binding protein</fullName>
    </submittedName>
</protein>
<evidence type="ECO:0000256" key="1">
    <source>
        <dbReference type="ARBA" id="ARBA00004651"/>
    </source>
</evidence>
<feature type="transmembrane region" description="Helical" evidence="7">
    <location>
        <begin position="61"/>
        <end position="80"/>
    </location>
</feature>
<dbReference type="GO" id="GO:0005524">
    <property type="term" value="F:ATP binding"/>
    <property type="evidence" value="ECO:0007669"/>
    <property type="project" value="UniProtKB-KW"/>
</dbReference>
<dbReference type="Gene3D" id="1.20.1560.10">
    <property type="entry name" value="ABC transporter type 1, transmembrane domain"/>
    <property type="match status" value="1"/>
</dbReference>
<dbReference type="SUPFAM" id="SSF52540">
    <property type="entry name" value="P-loop containing nucleoside triphosphate hydrolases"/>
    <property type="match status" value="1"/>
</dbReference>
<evidence type="ECO:0000256" key="6">
    <source>
        <dbReference type="ARBA" id="ARBA00023136"/>
    </source>
</evidence>
<accession>A0ABX2DMX6</accession>
<gene>
    <name evidence="10" type="ORF">HQN87_08945</name>
</gene>
<keyword evidence="5 7" id="KW-1133">Transmembrane helix</keyword>
<dbReference type="RefSeq" id="WP_173130873.1">
    <property type="nucleotide sequence ID" value="NZ_JABMKX010000004.1"/>
</dbReference>
<feature type="domain" description="ABC transmembrane type-1" evidence="9">
    <location>
        <begin position="18"/>
        <end position="300"/>
    </location>
</feature>
<evidence type="ECO:0000256" key="7">
    <source>
        <dbReference type="SAM" id="Phobius"/>
    </source>
</evidence>
<evidence type="ECO:0000256" key="5">
    <source>
        <dbReference type="ARBA" id="ARBA00022989"/>
    </source>
</evidence>
<evidence type="ECO:0000259" key="9">
    <source>
        <dbReference type="PROSITE" id="PS50929"/>
    </source>
</evidence>
<comment type="subcellular location">
    <subcellularLocation>
        <location evidence="1">Cell membrane</location>
        <topology evidence="1">Multi-pass membrane protein</topology>
    </subcellularLocation>
</comment>
<keyword evidence="3" id="KW-0547">Nucleotide-binding</keyword>
<dbReference type="InterPro" id="IPR003593">
    <property type="entry name" value="AAA+_ATPase"/>
</dbReference>
<dbReference type="InterPro" id="IPR036640">
    <property type="entry name" value="ABC1_TM_sf"/>
</dbReference>
<feature type="domain" description="ABC transporter" evidence="8">
    <location>
        <begin position="342"/>
        <end position="582"/>
    </location>
</feature>
<evidence type="ECO:0000256" key="2">
    <source>
        <dbReference type="ARBA" id="ARBA00022692"/>
    </source>
</evidence>
<dbReference type="PROSITE" id="PS50929">
    <property type="entry name" value="ABC_TM1F"/>
    <property type="match status" value="1"/>
</dbReference>
<dbReference type="Pfam" id="PF00005">
    <property type="entry name" value="ABC_tran"/>
    <property type="match status" value="1"/>
</dbReference>
<dbReference type="PANTHER" id="PTHR43394">
    <property type="entry name" value="ATP-DEPENDENT PERMEASE MDL1, MITOCHONDRIAL"/>
    <property type="match status" value="1"/>
</dbReference>
<dbReference type="PROSITE" id="PS50893">
    <property type="entry name" value="ABC_TRANSPORTER_2"/>
    <property type="match status" value="1"/>
</dbReference>
<comment type="caution">
    <text evidence="10">The sequence shown here is derived from an EMBL/GenBank/DDBJ whole genome shotgun (WGS) entry which is preliminary data.</text>
</comment>
<evidence type="ECO:0000313" key="11">
    <source>
        <dbReference type="Proteomes" id="UP000711047"/>
    </source>
</evidence>
<dbReference type="InterPro" id="IPR003439">
    <property type="entry name" value="ABC_transporter-like_ATP-bd"/>
</dbReference>
<dbReference type="Proteomes" id="UP000711047">
    <property type="component" value="Unassembled WGS sequence"/>
</dbReference>
<dbReference type="InterPro" id="IPR017871">
    <property type="entry name" value="ABC_transporter-like_CS"/>
</dbReference>
<evidence type="ECO:0000256" key="3">
    <source>
        <dbReference type="ARBA" id="ARBA00022741"/>
    </source>
</evidence>
<dbReference type="EMBL" id="JABMKX010000004">
    <property type="protein sequence ID" value="NQX45454.1"/>
    <property type="molecule type" value="Genomic_DNA"/>
</dbReference>
<evidence type="ECO:0000256" key="4">
    <source>
        <dbReference type="ARBA" id="ARBA00022840"/>
    </source>
</evidence>
<keyword evidence="6 7" id="KW-0472">Membrane</keyword>
<dbReference type="PANTHER" id="PTHR43394:SF1">
    <property type="entry name" value="ATP-BINDING CASSETTE SUB-FAMILY B MEMBER 10, MITOCHONDRIAL"/>
    <property type="match status" value="1"/>
</dbReference>
<dbReference type="PROSITE" id="PS00211">
    <property type="entry name" value="ABC_TRANSPORTER_1"/>
    <property type="match status" value="1"/>
</dbReference>
<evidence type="ECO:0000259" key="8">
    <source>
        <dbReference type="PROSITE" id="PS50893"/>
    </source>
</evidence>
<feature type="transmembrane region" description="Helical" evidence="7">
    <location>
        <begin position="161"/>
        <end position="181"/>
    </location>
</feature>
<dbReference type="InterPro" id="IPR039421">
    <property type="entry name" value="Type_1_exporter"/>
</dbReference>
<keyword evidence="11" id="KW-1185">Reference proteome</keyword>
<feature type="transmembrane region" description="Helical" evidence="7">
    <location>
        <begin position="135"/>
        <end position="155"/>
    </location>
</feature>
<evidence type="ECO:0000313" key="10">
    <source>
        <dbReference type="EMBL" id="NQX45454.1"/>
    </source>
</evidence>
<dbReference type="InterPro" id="IPR011527">
    <property type="entry name" value="ABC1_TM_dom"/>
</dbReference>
<organism evidence="10 11">
    <name type="scientific">Paenibacillus tritici</name>
    <dbReference type="NCBI Taxonomy" id="1873425"/>
    <lineage>
        <taxon>Bacteria</taxon>
        <taxon>Bacillati</taxon>
        <taxon>Bacillota</taxon>
        <taxon>Bacilli</taxon>
        <taxon>Bacillales</taxon>
        <taxon>Paenibacillaceae</taxon>
        <taxon>Paenibacillus</taxon>
    </lineage>
</organism>